<sequence>MDHTAQVEGIAVGVGPDGAGVPAVVLSARDEYL</sequence>
<organism evidence="1 2">
    <name type="scientific">Halobium palmae</name>
    <dbReference type="NCBI Taxonomy" id="1776492"/>
    <lineage>
        <taxon>Archaea</taxon>
        <taxon>Methanobacteriati</taxon>
        <taxon>Methanobacteriota</taxon>
        <taxon>Stenosarchaea group</taxon>
        <taxon>Halobacteria</taxon>
        <taxon>Halobacteriales</taxon>
        <taxon>Haloferacaceae</taxon>
        <taxon>Halobium</taxon>
    </lineage>
</organism>
<protein>
    <submittedName>
        <fullName evidence="1">Bifunctional nuclease family protein</fullName>
    </submittedName>
</protein>
<proteinExistence type="predicted"/>
<gene>
    <name evidence="1" type="ORF">ACFQE1_19825</name>
</gene>
<dbReference type="AlphaFoldDB" id="A0ABD5S4W3"/>
<feature type="non-terminal residue" evidence="1">
    <location>
        <position position="33"/>
    </location>
</feature>
<keyword evidence="2" id="KW-1185">Reference proteome</keyword>
<evidence type="ECO:0000313" key="2">
    <source>
        <dbReference type="Proteomes" id="UP001596328"/>
    </source>
</evidence>
<dbReference type="Proteomes" id="UP001596328">
    <property type="component" value="Unassembled WGS sequence"/>
</dbReference>
<evidence type="ECO:0000313" key="1">
    <source>
        <dbReference type="EMBL" id="MFC6726572.1"/>
    </source>
</evidence>
<comment type="caution">
    <text evidence="1">The sequence shown here is derived from an EMBL/GenBank/DDBJ whole genome shotgun (WGS) entry which is preliminary data.</text>
</comment>
<accession>A0ABD5S4W3</accession>
<name>A0ABD5S4W3_9EURY</name>
<reference evidence="1 2" key="1">
    <citation type="journal article" date="2019" name="Int. J. Syst. Evol. Microbiol.">
        <title>The Global Catalogue of Microorganisms (GCM) 10K type strain sequencing project: providing services to taxonomists for standard genome sequencing and annotation.</title>
        <authorList>
            <consortium name="The Broad Institute Genomics Platform"/>
            <consortium name="The Broad Institute Genome Sequencing Center for Infectious Disease"/>
            <person name="Wu L."/>
            <person name="Ma J."/>
        </authorList>
    </citation>
    <scope>NUCLEOTIDE SEQUENCE [LARGE SCALE GENOMIC DNA]</scope>
    <source>
        <strain evidence="1 2">NBRC 111368</strain>
    </source>
</reference>
<dbReference type="EMBL" id="JBHSWU010001225">
    <property type="protein sequence ID" value="MFC6726572.1"/>
    <property type="molecule type" value="Genomic_DNA"/>
</dbReference>